<reference evidence="3" key="1">
    <citation type="journal article" date="2015" name="Nature">
        <title>Complex archaea that bridge the gap between prokaryotes and eukaryotes.</title>
        <authorList>
            <person name="Spang A."/>
            <person name="Saw J.H."/>
            <person name="Jorgensen S.L."/>
            <person name="Zaremba-Niedzwiedzka K."/>
            <person name="Martijn J."/>
            <person name="Lind A.E."/>
            <person name="van Eijk R."/>
            <person name="Schleper C."/>
            <person name="Guy L."/>
            <person name="Ettema T.J."/>
        </authorList>
    </citation>
    <scope>NUCLEOTIDE SEQUENCE</scope>
</reference>
<feature type="compositionally biased region" description="Basic residues" evidence="2">
    <location>
        <begin position="153"/>
        <end position="168"/>
    </location>
</feature>
<proteinExistence type="predicted"/>
<name>A0A0F9RQW5_9ZZZZ</name>
<organism evidence="3">
    <name type="scientific">marine sediment metagenome</name>
    <dbReference type="NCBI Taxonomy" id="412755"/>
    <lineage>
        <taxon>unclassified sequences</taxon>
        <taxon>metagenomes</taxon>
        <taxon>ecological metagenomes</taxon>
    </lineage>
</organism>
<gene>
    <name evidence="3" type="ORF">LCGC14_0565510</name>
</gene>
<protein>
    <submittedName>
        <fullName evidence="3">Uncharacterized protein</fullName>
    </submittedName>
</protein>
<feature type="region of interest" description="Disordered" evidence="2">
    <location>
        <begin position="146"/>
        <end position="180"/>
    </location>
</feature>
<comment type="caution">
    <text evidence="3">The sequence shown here is derived from an EMBL/GenBank/DDBJ whole genome shotgun (WGS) entry which is preliminary data.</text>
</comment>
<accession>A0A0F9RQW5</accession>
<evidence type="ECO:0000256" key="1">
    <source>
        <dbReference type="SAM" id="Coils"/>
    </source>
</evidence>
<feature type="coiled-coil region" evidence="1">
    <location>
        <begin position="113"/>
        <end position="140"/>
    </location>
</feature>
<evidence type="ECO:0000313" key="3">
    <source>
        <dbReference type="EMBL" id="KKN57079.1"/>
    </source>
</evidence>
<dbReference type="EMBL" id="LAZR01000819">
    <property type="protein sequence ID" value="KKN57079.1"/>
    <property type="molecule type" value="Genomic_DNA"/>
</dbReference>
<evidence type="ECO:0000256" key="2">
    <source>
        <dbReference type="SAM" id="MobiDB-lite"/>
    </source>
</evidence>
<keyword evidence="1" id="KW-0175">Coiled coil</keyword>
<sequence length="356" mass="41293">MAKMGGPFYTKSHELHYQLKRLGEGFNEFYDNMVCEAIVREHWEEEGTTWVRGTFRASKVEMRTWQAGMSRRTFQRRWTALIEAGIIEENEEDSLDIPRYKKRGQEGIREAEVKIMSQDLQETKQEVGEIKEDIQEIKKILQAEIDPPDGKKPAKKAQRPVMRSRKPVMRSQKVSSGDRPLSFKGLDKKKISLSSLNIVISGFYKGIGQKRISKEKRERGLKVFRKLRKDGFDPVDIAFAVDWTLENAKEEVYDFSIIEHTIGQAIAARDKQESERKQLEERDKAVEEERSQREAEERDREQIEAHKANLGEEKRATLHERAEAEISAAGIYKPGFISEPLIAAKENELLRKELEE</sequence>
<dbReference type="AlphaFoldDB" id="A0A0F9RQW5"/>
<feature type="region of interest" description="Disordered" evidence="2">
    <location>
        <begin position="281"/>
        <end position="316"/>
    </location>
</feature>